<keyword evidence="2" id="KW-0805">Transcription regulation</keyword>
<dbReference type="GO" id="GO:0005634">
    <property type="term" value="C:nucleus"/>
    <property type="evidence" value="ECO:0007669"/>
    <property type="project" value="UniProtKB-SubCell"/>
</dbReference>
<keyword evidence="9" id="KW-1185">Reference proteome</keyword>
<feature type="region of interest" description="Disordered" evidence="6">
    <location>
        <begin position="74"/>
        <end position="100"/>
    </location>
</feature>
<comment type="caution">
    <text evidence="8">The sequence shown here is derived from an EMBL/GenBank/DDBJ whole genome shotgun (WGS) entry which is preliminary data.</text>
</comment>
<accession>A0ABD3B3J5</accession>
<organism evidence="8 9">
    <name type="scientific">Cinchona calisaya</name>
    <dbReference type="NCBI Taxonomy" id="153742"/>
    <lineage>
        <taxon>Eukaryota</taxon>
        <taxon>Viridiplantae</taxon>
        <taxon>Streptophyta</taxon>
        <taxon>Embryophyta</taxon>
        <taxon>Tracheophyta</taxon>
        <taxon>Spermatophyta</taxon>
        <taxon>Magnoliopsida</taxon>
        <taxon>eudicotyledons</taxon>
        <taxon>Gunneridae</taxon>
        <taxon>Pentapetalae</taxon>
        <taxon>asterids</taxon>
        <taxon>lamiids</taxon>
        <taxon>Gentianales</taxon>
        <taxon>Rubiaceae</taxon>
        <taxon>Cinchonoideae</taxon>
        <taxon>Cinchoneae</taxon>
        <taxon>Cinchona</taxon>
    </lineage>
</organism>
<proteinExistence type="predicted"/>
<feature type="domain" description="BHLH" evidence="7">
    <location>
        <begin position="109"/>
        <end position="160"/>
    </location>
</feature>
<evidence type="ECO:0000256" key="3">
    <source>
        <dbReference type="ARBA" id="ARBA00023125"/>
    </source>
</evidence>
<keyword evidence="3" id="KW-0238">DNA-binding</keyword>
<dbReference type="InterPro" id="IPR036638">
    <property type="entry name" value="HLH_DNA-bd_sf"/>
</dbReference>
<dbReference type="SUPFAM" id="SSF47459">
    <property type="entry name" value="HLH, helix-loop-helix DNA-binding domain"/>
    <property type="match status" value="1"/>
</dbReference>
<protein>
    <recommendedName>
        <fullName evidence="7">BHLH domain-containing protein</fullName>
    </recommendedName>
</protein>
<keyword evidence="5" id="KW-0539">Nucleus</keyword>
<gene>
    <name evidence="8" type="ORF">ACH5RR_001402</name>
</gene>
<dbReference type="Gene3D" id="4.10.280.10">
    <property type="entry name" value="Helix-loop-helix DNA-binding domain"/>
    <property type="match status" value="1"/>
</dbReference>
<dbReference type="AlphaFoldDB" id="A0ABD3B3J5"/>
<dbReference type="Proteomes" id="UP001630127">
    <property type="component" value="Unassembled WGS sequence"/>
</dbReference>
<dbReference type="EMBL" id="JBJUIK010000001">
    <property type="protein sequence ID" value="KAL3538036.1"/>
    <property type="molecule type" value="Genomic_DNA"/>
</dbReference>
<evidence type="ECO:0000256" key="1">
    <source>
        <dbReference type="ARBA" id="ARBA00004123"/>
    </source>
</evidence>
<dbReference type="PANTHER" id="PTHR11969:SF54">
    <property type="entry name" value="MAD-LIKE PROTEIN 1"/>
    <property type="match status" value="1"/>
</dbReference>
<evidence type="ECO:0000313" key="9">
    <source>
        <dbReference type="Proteomes" id="UP001630127"/>
    </source>
</evidence>
<evidence type="ECO:0000256" key="5">
    <source>
        <dbReference type="ARBA" id="ARBA00023242"/>
    </source>
</evidence>
<evidence type="ECO:0000259" key="7">
    <source>
        <dbReference type="PROSITE" id="PS50888"/>
    </source>
</evidence>
<comment type="subcellular location">
    <subcellularLocation>
        <location evidence="1">Nucleus</location>
    </subcellularLocation>
</comment>
<dbReference type="PANTHER" id="PTHR11969">
    <property type="entry name" value="MAX DIMERIZATION, MAD"/>
    <property type="match status" value="1"/>
</dbReference>
<reference evidence="8 9" key="1">
    <citation type="submission" date="2024-11" db="EMBL/GenBank/DDBJ databases">
        <title>A near-complete genome assembly of Cinchona calisaya.</title>
        <authorList>
            <person name="Lian D.C."/>
            <person name="Zhao X.W."/>
            <person name="Wei L."/>
        </authorList>
    </citation>
    <scope>NUCLEOTIDE SEQUENCE [LARGE SCALE GENOMIC DNA]</scope>
    <source>
        <tissue evidence="8">Nenye</tissue>
    </source>
</reference>
<evidence type="ECO:0000256" key="4">
    <source>
        <dbReference type="ARBA" id="ARBA00023163"/>
    </source>
</evidence>
<dbReference type="InterPro" id="IPR011598">
    <property type="entry name" value="bHLH_dom"/>
</dbReference>
<dbReference type="Pfam" id="PF22754">
    <property type="entry name" value="bHLH-TF_ACT-like_plant"/>
    <property type="match status" value="1"/>
</dbReference>
<dbReference type="InterPro" id="IPR054502">
    <property type="entry name" value="bHLH-TF_ACT-like_plant"/>
</dbReference>
<dbReference type="Pfam" id="PF00010">
    <property type="entry name" value="HLH"/>
    <property type="match status" value="1"/>
</dbReference>
<keyword evidence="4" id="KW-0804">Transcription</keyword>
<evidence type="ECO:0000256" key="6">
    <source>
        <dbReference type="SAM" id="MobiDB-lite"/>
    </source>
</evidence>
<dbReference type="PROSITE" id="PS50888">
    <property type="entry name" value="BHLH"/>
    <property type="match status" value="1"/>
</dbReference>
<evidence type="ECO:0000313" key="8">
    <source>
        <dbReference type="EMBL" id="KAL3538036.1"/>
    </source>
</evidence>
<dbReference type="GO" id="GO:0080090">
    <property type="term" value="P:regulation of primary metabolic process"/>
    <property type="evidence" value="ECO:0007669"/>
    <property type="project" value="UniProtKB-ARBA"/>
</dbReference>
<evidence type="ECO:0000256" key="2">
    <source>
        <dbReference type="ARBA" id="ARBA00023015"/>
    </source>
</evidence>
<name>A0ABD3B3J5_9GENT</name>
<dbReference type="GO" id="GO:0003677">
    <property type="term" value="F:DNA binding"/>
    <property type="evidence" value="ECO:0007669"/>
    <property type="project" value="UniProtKB-KW"/>
</dbReference>
<dbReference type="SMART" id="SM00353">
    <property type="entry name" value="HLH"/>
    <property type="match status" value="1"/>
</dbReference>
<sequence>MALQTVLYQQDVFGNSNKDQYNLFGGGNLGRDTDLAEKFESSSFDFFQENIEENSPPFPTVEQSEQWALNAASEHEISAQKLPDSRSPMSNRSRRRCLRPKKNQEEIEHQRMAHIAVERNRRKQMNEYLSVLRDLVPEGYVQKGDQASIVGGAMNYVKELEQQLQFLDGQNHMNDQYYETGILSSSSFPFSEFFSFPQYSTTVTGSENASTTRPITDLASNSWTNRNRLAAADIEVTMVENHANLKVRTKKRPKQLTKMVSGLQSLRLTVLHLNVTTADQIVLYSISVKVENDCKLTSVDEIAGAVNKILREIQEEVAALMG</sequence>